<dbReference type="InterPro" id="IPR008538">
    <property type="entry name" value="Uma2"/>
</dbReference>
<name>A0ABN2BP89_9ACTN</name>
<evidence type="ECO:0000313" key="3">
    <source>
        <dbReference type="Proteomes" id="UP001500842"/>
    </source>
</evidence>
<dbReference type="Gene3D" id="3.90.1570.10">
    <property type="entry name" value="tt1808, chain A"/>
    <property type="match status" value="1"/>
</dbReference>
<dbReference type="GO" id="GO:0004519">
    <property type="term" value="F:endonuclease activity"/>
    <property type="evidence" value="ECO:0007669"/>
    <property type="project" value="UniProtKB-KW"/>
</dbReference>
<evidence type="ECO:0000259" key="1">
    <source>
        <dbReference type="Pfam" id="PF05685"/>
    </source>
</evidence>
<keyword evidence="2" id="KW-0255">Endonuclease</keyword>
<dbReference type="SUPFAM" id="SSF52980">
    <property type="entry name" value="Restriction endonuclease-like"/>
    <property type="match status" value="1"/>
</dbReference>
<dbReference type="Proteomes" id="UP001500842">
    <property type="component" value="Unassembled WGS sequence"/>
</dbReference>
<dbReference type="Pfam" id="PF05685">
    <property type="entry name" value="Uma2"/>
    <property type="match status" value="1"/>
</dbReference>
<dbReference type="EMBL" id="BAAAOR010000040">
    <property type="protein sequence ID" value="GAA1543883.1"/>
    <property type="molecule type" value="Genomic_DNA"/>
</dbReference>
<organism evidence="2 3">
    <name type="scientific">Nocardioides humi</name>
    <dbReference type="NCBI Taxonomy" id="449461"/>
    <lineage>
        <taxon>Bacteria</taxon>
        <taxon>Bacillati</taxon>
        <taxon>Actinomycetota</taxon>
        <taxon>Actinomycetes</taxon>
        <taxon>Propionibacteriales</taxon>
        <taxon>Nocardioidaceae</taxon>
        <taxon>Nocardioides</taxon>
    </lineage>
</organism>
<keyword evidence="3" id="KW-1185">Reference proteome</keyword>
<comment type="caution">
    <text evidence="2">The sequence shown here is derived from an EMBL/GenBank/DDBJ whole genome shotgun (WGS) entry which is preliminary data.</text>
</comment>
<protein>
    <submittedName>
        <fullName evidence="2">Uma2 family endonuclease</fullName>
    </submittedName>
</protein>
<dbReference type="InterPro" id="IPR012296">
    <property type="entry name" value="Nuclease_put_TT1808"/>
</dbReference>
<dbReference type="PANTHER" id="PTHR34107:SF4">
    <property type="entry name" value="SLL1222 PROTEIN"/>
    <property type="match status" value="1"/>
</dbReference>
<accession>A0ABN2BP89</accession>
<keyword evidence="2" id="KW-0378">Hydrolase</keyword>
<feature type="domain" description="Putative restriction endonuclease" evidence="1">
    <location>
        <begin position="19"/>
        <end position="174"/>
    </location>
</feature>
<gene>
    <name evidence="2" type="ORF">GCM10009788_52960</name>
</gene>
<proteinExistence type="predicted"/>
<dbReference type="PANTHER" id="PTHR34107">
    <property type="entry name" value="SLL0198 PROTEIN-RELATED"/>
    <property type="match status" value="1"/>
</dbReference>
<dbReference type="CDD" id="cd06260">
    <property type="entry name" value="DUF820-like"/>
    <property type="match status" value="1"/>
</dbReference>
<keyword evidence="2" id="KW-0540">Nuclease</keyword>
<sequence length="184" mass="20304">MVTMTIDTGVPPGRALTVDDLDALPEDGLRHELVDGVHVVSAAPTPLHQRVNFQLCRILDDAAPEHLWVVPPIDVVLAHDTVLEPDVVVAPRDRLTGKRLDGPPLLAVEVLSPSTALTDLNTKHDRLERADAPHYWVVDPVAPRLIAWELQDGRYVEVADVSGDTCWHAERPFPVSIRPTDLVR</sequence>
<reference evidence="2 3" key="1">
    <citation type="journal article" date="2019" name="Int. J. Syst. Evol. Microbiol.">
        <title>The Global Catalogue of Microorganisms (GCM) 10K type strain sequencing project: providing services to taxonomists for standard genome sequencing and annotation.</title>
        <authorList>
            <consortium name="The Broad Institute Genomics Platform"/>
            <consortium name="The Broad Institute Genome Sequencing Center for Infectious Disease"/>
            <person name="Wu L."/>
            <person name="Ma J."/>
        </authorList>
    </citation>
    <scope>NUCLEOTIDE SEQUENCE [LARGE SCALE GENOMIC DNA]</scope>
    <source>
        <strain evidence="2 3">JCM 14942</strain>
    </source>
</reference>
<dbReference type="InterPro" id="IPR011335">
    <property type="entry name" value="Restrct_endonuc-II-like"/>
</dbReference>
<evidence type="ECO:0000313" key="2">
    <source>
        <dbReference type="EMBL" id="GAA1543883.1"/>
    </source>
</evidence>